<feature type="chain" id="PRO_5045236452" evidence="1">
    <location>
        <begin position="28"/>
        <end position="808"/>
    </location>
</feature>
<proteinExistence type="predicted"/>
<evidence type="ECO:0000313" key="2">
    <source>
        <dbReference type="EMBL" id="GGN56944.1"/>
    </source>
</evidence>
<evidence type="ECO:0000313" key="3">
    <source>
        <dbReference type="Proteomes" id="UP000605099"/>
    </source>
</evidence>
<gene>
    <name evidence="2" type="ORF">GCM10011349_35010</name>
</gene>
<sequence length="808" mass="88376">MVKGKIGFVAVLGGVSGLAVLAGTAHAQLRVLKPTAQLELKATEVTPPVPPKADAPPSAVVIKAGPTSQTLRTLAVKRRYDDATLKRQPVIALGTGKADLRPVLTNPASLTSLGTRLRRQPAQVQVGTDTLEAMEVDSGLIVRQFLTYSIKPGACSAPTRRRVLEQAGVGCFTQTTESARKAAFADPQDPRYVANPSRRAQAEAAAAKEAAAEQADFAEGIATFRAMMADPAKRADVVRQVGAAEANRLSALTDAQLEGELINTADVQIEDVMFLPARDKLEMRPKPVTKPKLNIPAPQIPEKVDAERTLAPHILLTGFTLGRENEWRRRVSITVKTCLVSCKKTYYVEVYAGFGYGFGLRFPISVSGLYAYHRVGDTESASIAPVFQPVDGSPRDYEDTGLAGDQVFKGRELVAELTAYAGLNYKVPFHSDGVRNSVGKDLTEGLPAPFTNGQFQPPAPGPGGELNKDVVFDDPDLLGGLANFGVVGAKVLPALQVGLTSDRLELQLKDNISGKVTRMSSSGRTYPLEVNSQDHSSSFSIGHPEYSLAFKMTPGLNARLFVDVAVWSHTWDWPVWFPQVAVTLPPDGVTFTCHEKTVCAREYRYSPTVSQDSAGAQQPPSDPMEKEVFDWRNAFIKKYYDQCAYLRLNFCGVAIKGVAEMTGNRILNEMRAEPTYPSLKTAQIMIRNAIEADKKGKAIVLESKVAAIDIYGKDLFKTYEPIWGHDCADELCRTRIHALGDAYVKALMARQEVHPAYERNQVVFEENTQGNWAGRARQEVQASRQRAQALQPRRKTMVIPKKEVRPMR</sequence>
<protein>
    <submittedName>
        <fullName evidence="2">Uncharacterized protein</fullName>
    </submittedName>
</protein>
<dbReference type="EMBL" id="BMLK01000018">
    <property type="protein sequence ID" value="GGN56944.1"/>
    <property type="molecule type" value="Genomic_DNA"/>
</dbReference>
<dbReference type="Proteomes" id="UP000605099">
    <property type="component" value="Unassembled WGS sequence"/>
</dbReference>
<keyword evidence="3" id="KW-1185">Reference proteome</keyword>
<name>A0ABQ2JUD1_9SPHN</name>
<evidence type="ECO:0000256" key="1">
    <source>
        <dbReference type="SAM" id="SignalP"/>
    </source>
</evidence>
<accession>A0ABQ2JUD1</accession>
<comment type="caution">
    <text evidence="2">The sequence shown here is derived from an EMBL/GenBank/DDBJ whole genome shotgun (WGS) entry which is preliminary data.</text>
</comment>
<organism evidence="2 3">
    <name type="scientific">Novosphingobium indicum</name>
    <dbReference type="NCBI Taxonomy" id="462949"/>
    <lineage>
        <taxon>Bacteria</taxon>
        <taxon>Pseudomonadati</taxon>
        <taxon>Pseudomonadota</taxon>
        <taxon>Alphaproteobacteria</taxon>
        <taxon>Sphingomonadales</taxon>
        <taxon>Sphingomonadaceae</taxon>
        <taxon>Novosphingobium</taxon>
    </lineage>
</organism>
<feature type="signal peptide" evidence="1">
    <location>
        <begin position="1"/>
        <end position="27"/>
    </location>
</feature>
<dbReference type="RefSeq" id="WP_188821643.1">
    <property type="nucleotide sequence ID" value="NZ_BMLK01000018.1"/>
</dbReference>
<keyword evidence="1" id="KW-0732">Signal</keyword>
<reference evidence="3" key="1">
    <citation type="journal article" date="2019" name="Int. J. Syst. Evol. Microbiol.">
        <title>The Global Catalogue of Microorganisms (GCM) 10K type strain sequencing project: providing services to taxonomists for standard genome sequencing and annotation.</title>
        <authorList>
            <consortium name="The Broad Institute Genomics Platform"/>
            <consortium name="The Broad Institute Genome Sequencing Center for Infectious Disease"/>
            <person name="Wu L."/>
            <person name="Ma J."/>
        </authorList>
    </citation>
    <scope>NUCLEOTIDE SEQUENCE [LARGE SCALE GENOMIC DNA]</scope>
    <source>
        <strain evidence="3">CGMCC 1.6784</strain>
    </source>
</reference>